<evidence type="ECO:0000259" key="2">
    <source>
        <dbReference type="PROSITE" id="PS51745"/>
    </source>
</evidence>
<sequence length="460" mass="51830">MLHVGQTDCSVSNTVMESLQVQIEYGHEKIRKFNIPDRVCTYEELKCDIQCRIDNLREKIFGIQYLDDEGAWVIAVSDTCIAEAFRCAKVLSGTSMRRMKLRTFDGNSPQPFVSHKERNDSLQPRSLFSDDSHDMHVDANQAVVGQSHQGTVCTPHGSTKVYKTPLQLMMDDLQDDMHVKTVELDSAKEQLQALEKKYSNPNIKADKTKLQCGQCHMRLGHTKRNCDWGVCEGPHMCNDLDKHDVQKKQIVDAAATVKTLTKELEKLKQNLGLKQHTYDETCNTFFSKVLPYLVNTDIEKYYPVGAYGLRALCMGAIHPDIAVLEKRFRGIVPKDLDSAAKTFAAILKSDCSTKFGFNKAKVHNNPVKQLLQQRGVQYPEFSTGTQTSATLSTPATANSAIAWQPNFNWITPSNMVVGPSTTSPQIMHVPYQLQFNNPFVRPISEEDDLCSPLPPKKRKM</sequence>
<protein>
    <recommendedName>
        <fullName evidence="2">PB1 domain-containing protein</fullName>
    </recommendedName>
</protein>
<feature type="domain" description="PB1" evidence="2">
    <location>
        <begin position="18"/>
        <end position="106"/>
    </location>
</feature>
<evidence type="ECO:0000313" key="3">
    <source>
        <dbReference type="EMBL" id="PJE77583.1"/>
    </source>
</evidence>
<name>A0A2H9T2Y0_9ZZZZ</name>
<evidence type="ECO:0000256" key="1">
    <source>
        <dbReference type="SAM" id="Coils"/>
    </source>
</evidence>
<reference evidence="3" key="1">
    <citation type="journal article" date="2017" name="Appl. Environ. Microbiol.">
        <title>Molecular characterization of an Endozoicomonas-like organism causing infection in king scallop Pecten maximus L.</title>
        <authorList>
            <person name="Cano I."/>
            <person name="van Aerle R."/>
            <person name="Ross S."/>
            <person name="Verner-Jeffreys D.W."/>
            <person name="Paley R.K."/>
            <person name="Rimmer G."/>
            <person name="Ryder D."/>
            <person name="Hooper P."/>
            <person name="Stone D."/>
            <person name="Feist S.W."/>
        </authorList>
    </citation>
    <scope>NUCLEOTIDE SEQUENCE</scope>
</reference>
<feature type="coiled-coil region" evidence="1">
    <location>
        <begin position="170"/>
        <end position="197"/>
    </location>
</feature>
<dbReference type="AlphaFoldDB" id="A0A2H9T2Y0"/>
<gene>
    <name evidence="3" type="ORF">CI610_03491</name>
</gene>
<dbReference type="EMBL" id="NSIT01000494">
    <property type="protein sequence ID" value="PJE77583.1"/>
    <property type="molecule type" value="Genomic_DNA"/>
</dbReference>
<comment type="caution">
    <text evidence="3">The sequence shown here is derived from an EMBL/GenBank/DDBJ whole genome shotgun (WGS) entry which is preliminary data.</text>
</comment>
<dbReference type="PROSITE" id="PS51745">
    <property type="entry name" value="PB1"/>
    <property type="match status" value="1"/>
</dbReference>
<dbReference type="InterPro" id="IPR053793">
    <property type="entry name" value="PB1-like"/>
</dbReference>
<feature type="coiled-coil region" evidence="1">
    <location>
        <begin position="250"/>
        <end position="277"/>
    </location>
</feature>
<dbReference type="SUPFAM" id="SSF54277">
    <property type="entry name" value="CAD &amp; PB1 domains"/>
    <property type="match status" value="1"/>
</dbReference>
<keyword evidence="1" id="KW-0175">Coiled coil</keyword>
<organism evidence="3">
    <name type="scientific">invertebrate metagenome</name>
    <dbReference type="NCBI Taxonomy" id="1711999"/>
    <lineage>
        <taxon>unclassified sequences</taxon>
        <taxon>metagenomes</taxon>
        <taxon>organismal metagenomes</taxon>
    </lineage>
</organism>
<dbReference type="CDD" id="cd05992">
    <property type="entry name" value="PB1"/>
    <property type="match status" value="1"/>
</dbReference>
<proteinExistence type="predicted"/>
<accession>A0A2H9T2Y0</accession>